<dbReference type="PROSITE" id="PS00184">
    <property type="entry name" value="GARS"/>
    <property type="match status" value="1"/>
</dbReference>
<dbReference type="GO" id="GO:0046872">
    <property type="term" value="F:metal ion binding"/>
    <property type="evidence" value="ECO:0007669"/>
    <property type="project" value="UniProtKB-KW"/>
</dbReference>
<dbReference type="Proteomes" id="UP000675379">
    <property type="component" value="Unassembled WGS sequence"/>
</dbReference>
<dbReference type="InterPro" id="IPR016185">
    <property type="entry name" value="PreATP-grasp_dom_sf"/>
</dbReference>
<dbReference type="Gene3D" id="3.30.1490.20">
    <property type="entry name" value="ATP-grasp fold, A domain"/>
    <property type="match status" value="1"/>
</dbReference>
<accession>A0A941CPC1</accession>
<dbReference type="NCBIfam" id="TIGR00877">
    <property type="entry name" value="purD"/>
    <property type="match status" value="1"/>
</dbReference>
<dbReference type="Gene3D" id="3.40.50.20">
    <property type="match status" value="1"/>
</dbReference>
<dbReference type="InterPro" id="IPR000115">
    <property type="entry name" value="PRibGlycinamide_synth"/>
</dbReference>
<dbReference type="AlphaFoldDB" id="A0A941CPC1"/>
<dbReference type="Gene3D" id="3.30.470.20">
    <property type="entry name" value="ATP-grasp fold, B domain"/>
    <property type="match status" value="1"/>
</dbReference>
<dbReference type="Pfam" id="PF02844">
    <property type="entry name" value="GARS_N"/>
    <property type="match status" value="1"/>
</dbReference>
<evidence type="ECO:0000259" key="16">
    <source>
        <dbReference type="PROSITE" id="PS50975"/>
    </source>
</evidence>
<dbReference type="InterPro" id="IPR020560">
    <property type="entry name" value="PRibGlycinamide_synth_C-dom"/>
</dbReference>
<evidence type="ECO:0000256" key="4">
    <source>
        <dbReference type="ARBA" id="ARBA00013255"/>
    </source>
</evidence>
<keyword evidence="8 14" id="KW-0658">Purine biosynthesis</keyword>
<dbReference type="EMBL" id="JAGSCS010000001">
    <property type="protein sequence ID" value="MBR0574821.1"/>
    <property type="molecule type" value="Genomic_DNA"/>
</dbReference>
<dbReference type="InterPro" id="IPR013815">
    <property type="entry name" value="ATP_grasp_subdomain_1"/>
</dbReference>
<evidence type="ECO:0000256" key="13">
    <source>
        <dbReference type="ARBA" id="ARBA00042864"/>
    </source>
</evidence>
<dbReference type="GO" id="GO:0004637">
    <property type="term" value="F:phosphoribosylamine-glycine ligase activity"/>
    <property type="evidence" value="ECO:0007669"/>
    <property type="project" value="UniProtKB-UniRule"/>
</dbReference>
<dbReference type="InterPro" id="IPR020562">
    <property type="entry name" value="PRibGlycinamide_synth_N"/>
</dbReference>
<dbReference type="SMART" id="SM01210">
    <property type="entry name" value="GARS_C"/>
    <property type="match status" value="1"/>
</dbReference>
<comment type="catalytic activity">
    <reaction evidence="14">
        <text>5-phospho-beta-D-ribosylamine + glycine + ATP = N(1)-(5-phospho-beta-D-ribosyl)glycinamide + ADP + phosphate + H(+)</text>
        <dbReference type="Rhea" id="RHEA:17453"/>
        <dbReference type="ChEBI" id="CHEBI:15378"/>
        <dbReference type="ChEBI" id="CHEBI:30616"/>
        <dbReference type="ChEBI" id="CHEBI:43474"/>
        <dbReference type="ChEBI" id="CHEBI:57305"/>
        <dbReference type="ChEBI" id="CHEBI:58681"/>
        <dbReference type="ChEBI" id="CHEBI:143788"/>
        <dbReference type="ChEBI" id="CHEBI:456216"/>
        <dbReference type="EC" id="6.3.4.13"/>
    </reaction>
</comment>
<dbReference type="PANTHER" id="PTHR43472:SF1">
    <property type="entry name" value="PHOSPHORIBOSYLAMINE--GLYCINE LIGASE, CHLOROPLASTIC"/>
    <property type="match status" value="1"/>
</dbReference>
<dbReference type="SUPFAM" id="SSF52440">
    <property type="entry name" value="PreATP-grasp domain"/>
    <property type="match status" value="1"/>
</dbReference>
<dbReference type="PROSITE" id="PS50975">
    <property type="entry name" value="ATP_GRASP"/>
    <property type="match status" value="1"/>
</dbReference>
<comment type="cofactor">
    <cofactor evidence="2">
        <name>Mg(2+)</name>
        <dbReference type="ChEBI" id="CHEBI:18420"/>
    </cofactor>
</comment>
<evidence type="ECO:0000256" key="15">
    <source>
        <dbReference type="PROSITE-ProRule" id="PRU00409"/>
    </source>
</evidence>
<keyword evidence="7 15" id="KW-0547">Nucleotide-binding</keyword>
<protein>
    <recommendedName>
        <fullName evidence="4 14">Phosphoribosylamine--glycine ligase</fullName>
        <ecNumber evidence="4 14">6.3.4.13</ecNumber>
    </recommendedName>
    <alternativeName>
        <fullName evidence="14">GARS</fullName>
    </alternativeName>
    <alternativeName>
        <fullName evidence="12 14">Glycinamide ribonucleotide synthetase</fullName>
    </alternativeName>
    <alternativeName>
        <fullName evidence="13 14">Phosphoribosylglycinamide synthetase</fullName>
    </alternativeName>
</protein>
<evidence type="ECO:0000256" key="10">
    <source>
        <dbReference type="ARBA" id="ARBA00023211"/>
    </source>
</evidence>
<dbReference type="Pfam" id="PF01071">
    <property type="entry name" value="GARS_A"/>
    <property type="match status" value="1"/>
</dbReference>
<evidence type="ECO:0000256" key="2">
    <source>
        <dbReference type="ARBA" id="ARBA00001946"/>
    </source>
</evidence>
<proteinExistence type="inferred from homology"/>
<evidence type="ECO:0000256" key="7">
    <source>
        <dbReference type="ARBA" id="ARBA00022741"/>
    </source>
</evidence>
<comment type="similarity">
    <text evidence="11 14">Belongs to the GARS family.</text>
</comment>
<dbReference type="InterPro" id="IPR020559">
    <property type="entry name" value="PRibGlycinamide_synth_CS"/>
</dbReference>
<dbReference type="EC" id="6.3.4.13" evidence="4 14"/>
<keyword evidence="10" id="KW-0464">Manganese</keyword>
<dbReference type="RefSeq" id="WP_211799339.1">
    <property type="nucleotide sequence ID" value="NZ_JAGSCS010000001.1"/>
</dbReference>
<evidence type="ECO:0000256" key="8">
    <source>
        <dbReference type="ARBA" id="ARBA00022755"/>
    </source>
</evidence>
<keyword evidence="6" id="KW-0479">Metal-binding</keyword>
<evidence type="ECO:0000256" key="5">
    <source>
        <dbReference type="ARBA" id="ARBA00022598"/>
    </source>
</evidence>
<dbReference type="GO" id="GO:0009113">
    <property type="term" value="P:purine nucleobase biosynthetic process"/>
    <property type="evidence" value="ECO:0007669"/>
    <property type="project" value="InterPro"/>
</dbReference>
<evidence type="ECO:0000256" key="6">
    <source>
        <dbReference type="ARBA" id="ARBA00022723"/>
    </source>
</evidence>
<dbReference type="InterPro" id="IPR011054">
    <property type="entry name" value="Rudment_hybrid_motif"/>
</dbReference>
<dbReference type="SUPFAM" id="SSF51246">
    <property type="entry name" value="Rudiment single hybrid motif"/>
    <property type="match status" value="1"/>
</dbReference>
<dbReference type="Pfam" id="PF02843">
    <property type="entry name" value="GARS_C"/>
    <property type="match status" value="1"/>
</dbReference>
<evidence type="ECO:0000256" key="9">
    <source>
        <dbReference type="ARBA" id="ARBA00022840"/>
    </source>
</evidence>
<dbReference type="SMART" id="SM01209">
    <property type="entry name" value="GARS_A"/>
    <property type="match status" value="1"/>
</dbReference>
<evidence type="ECO:0000256" key="1">
    <source>
        <dbReference type="ARBA" id="ARBA00001936"/>
    </source>
</evidence>
<evidence type="ECO:0000256" key="3">
    <source>
        <dbReference type="ARBA" id="ARBA00005174"/>
    </source>
</evidence>
<dbReference type="InterPro" id="IPR011761">
    <property type="entry name" value="ATP-grasp"/>
</dbReference>
<comment type="cofactor">
    <cofactor evidence="1">
        <name>Mn(2+)</name>
        <dbReference type="ChEBI" id="CHEBI:29035"/>
    </cofactor>
</comment>
<keyword evidence="5 14" id="KW-0436">Ligase</keyword>
<comment type="pathway">
    <text evidence="3 14">Purine metabolism; IMP biosynthesis via de novo pathway; N(1)-(5-phospho-D-ribosyl)glycinamide from 5-phospho-alpha-D-ribose 1-diphosphate: step 2/2.</text>
</comment>
<sequence>MRILLIGNGAREHALAKKLAESARVEKIYVAPGNGGTAREPKCENLAVESQKDLLTFAREQGISFTVVGPEAPLMEGIVDAFQEEGLFILGPHRAAAALEGSKSFAKDFMIRHGIKTAAYQVFHDAAQAKAHLQHVTFPVVIKADGLAQGKGVEIVDSRETGEAVLDSFMVEGRFQDASRTVVIEEYLTGKEASIITLYDGEGIVVLNSSMDHKKVFEGETGPNTGGMGSLTPNPYFHGSLAEDFQKNILEKTLAGLQAEGLQFKGVIFFGLMMNEKGAYLLEYNLRFGDPETQGILELLEGDLCTIFEKTLKGELKATDIRVKPGKALAVVLAAKGYPGSYKKDIDITAYFTRKFSQVSVLAYASHGQDERILSSSGRVLTLVTHGEGEAPFTQIEKVLHEVVNPDLFSRRDIGRI</sequence>
<dbReference type="InterPro" id="IPR020561">
    <property type="entry name" value="PRibGlycinamid_synth_ATP-grasp"/>
</dbReference>
<keyword evidence="18" id="KW-1185">Reference proteome</keyword>
<gene>
    <name evidence="14 17" type="primary">purD</name>
    <name evidence="17" type="ORF">KCG48_00560</name>
</gene>
<name>A0A941CPC1_9CLOT</name>
<evidence type="ECO:0000313" key="17">
    <source>
        <dbReference type="EMBL" id="MBR0574821.1"/>
    </source>
</evidence>
<dbReference type="FunFam" id="3.40.50.20:FF:000006">
    <property type="entry name" value="Phosphoribosylamine--glycine ligase, chloroplastic"/>
    <property type="match status" value="1"/>
</dbReference>
<evidence type="ECO:0000256" key="12">
    <source>
        <dbReference type="ARBA" id="ARBA00042242"/>
    </source>
</evidence>
<dbReference type="InterPro" id="IPR037123">
    <property type="entry name" value="PRibGlycinamide_synth_C_sf"/>
</dbReference>
<organism evidence="17 18">
    <name type="scientific">Proteiniclasticum sediminis</name>
    <dbReference type="NCBI Taxonomy" id="2804028"/>
    <lineage>
        <taxon>Bacteria</taxon>
        <taxon>Bacillati</taxon>
        <taxon>Bacillota</taxon>
        <taxon>Clostridia</taxon>
        <taxon>Eubacteriales</taxon>
        <taxon>Clostridiaceae</taxon>
        <taxon>Proteiniclasticum</taxon>
    </lineage>
</organism>
<dbReference type="GO" id="GO:0005524">
    <property type="term" value="F:ATP binding"/>
    <property type="evidence" value="ECO:0007669"/>
    <property type="project" value="UniProtKB-UniRule"/>
</dbReference>
<evidence type="ECO:0000256" key="11">
    <source>
        <dbReference type="ARBA" id="ARBA00038345"/>
    </source>
</evidence>
<dbReference type="PANTHER" id="PTHR43472">
    <property type="entry name" value="PHOSPHORIBOSYLAMINE--GLYCINE LIGASE"/>
    <property type="match status" value="1"/>
</dbReference>
<dbReference type="GO" id="GO:0006189">
    <property type="term" value="P:'de novo' IMP biosynthetic process"/>
    <property type="evidence" value="ECO:0007669"/>
    <property type="project" value="UniProtKB-UniRule"/>
</dbReference>
<comment type="caution">
    <text evidence="17">The sequence shown here is derived from an EMBL/GenBank/DDBJ whole genome shotgun (WGS) entry which is preliminary data.</text>
</comment>
<keyword evidence="9 15" id="KW-0067">ATP-binding</keyword>
<reference evidence="17" key="1">
    <citation type="submission" date="2021-04" db="EMBL/GenBank/DDBJ databases">
        <title>Proteiniclasticum sedimins sp. nov., an obligate anaerobic bacterium isolated from anaerobic sludge.</title>
        <authorList>
            <person name="Liu J."/>
        </authorList>
    </citation>
    <scope>NUCLEOTIDE SEQUENCE</scope>
    <source>
        <strain evidence="17">BAD-10</strain>
    </source>
</reference>
<dbReference type="SUPFAM" id="SSF56059">
    <property type="entry name" value="Glutathione synthetase ATP-binding domain-like"/>
    <property type="match status" value="1"/>
</dbReference>
<dbReference type="Gene3D" id="3.90.600.10">
    <property type="entry name" value="Phosphoribosylglycinamide synthetase, C-terminal domain"/>
    <property type="match status" value="1"/>
</dbReference>
<evidence type="ECO:0000313" key="18">
    <source>
        <dbReference type="Proteomes" id="UP000675379"/>
    </source>
</evidence>
<dbReference type="HAMAP" id="MF_00138">
    <property type="entry name" value="GARS"/>
    <property type="match status" value="1"/>
</dbReference>
<evidence type="ECO:0000256" key="14">
    <source>
        <dbReference type="HAMAP-Rule" id="MF_00138"/>
    </source>
</evidence>
<feature type="domain" description="ATP-grasp" evidence="16">
    <location>
        <begin position="107"/>
        <end position="313"/>
    </location>
</feature>